<evidence type="ECO:0000256" key="6">
    <source>
        <dbReference type="ARBA" id="ARBA00023163"/>
    </source>
</evidence>
<dbReference type="FunFam" id="3.40.50.2300:FF:000018">
    <property type="entry name" value="DNA-binding transcriptional regulator NtrC"/>
    <property type="match status" value="1"/>
</dbReference>
<dbReference type="SMART" id="SM00448">
    <property type="entry name" value="REC"/>
    <property type="match status" value="1"/>
</dbReference>
<sequence length="473" mass="51548">MPMRTDLSVLYVEDDAAVRLGSTQSLQIAGLSVEAFGSAEQVLHRLTPGFAGVLVTDVRLPGINGLALLDKALEIDAALPVILVTGHGDISMAVQAMRRGAYDFVEKPYSPGELTEVVQRAMEKRALTLEVEALRRQLADTQAIEAKVIGRSAAVERLRKLILDLACTDADVLILGETGTGKELVARCLHEYGPRRQGNFAALNCGGVPESLFESEVFGHESGAFTGAARRRVGKIEYAQRGSLFLDEIETMPMSLQIKLLRTLQERQFERLGSNTLLPMDCRVIAATKVDLLALSAEQRFRADLYYRLNVAVIDIPPLRERREDIPLLFSHFLLQAALRYERPVPEVSPPHMRELMMHPWPGNVRELRNAADRFVLGLPGGGTGLPGSNGGAYGSAYGSGNANGNGNGGDTRSLDEQVAVFERHLIEEALRAASGRTAAASDLLRVPKKTLYDKIKRLGVNLEAFRANAGTD</sequence>
<keyword evidence="3" id="KW-0067">ATP-binding</keyword>
<dbReference type="Gene3D" id="1.10.10.60">
    <property type="entry name" value="Homeodomain-like"/>
    <property type="match status" value="1"/>
</dbReference>
<keyword evidence="2" id="KW-0547">Nucleotide-binding</keyword>
<dbReference type="GO" id="GO:0043565">
    <property type="term" value="F:sequence-specific DNA binding"/>
    <property type="evidence" value="ECO:0007669"/>
    <property type="project" value="InterPro"/>
</dbReference>
<evidence type="ECO:0000256" key="2">
    <source>
        <dbReference type="ARBA" id="ARBA00022741"/>
    </source>
</evidence>
<dbReference type="PANTHER" id="PTHR32071:SF57">
    <property type="entry name" value="C4-DICARBOXYLATE TRANSPORT TRANSCRIPTIONAL REGULATORY PROTEIN DCTD"/>
    <property type="match status" value="1"/>
</dbReference>
<dbReference type="Gene3D" id="3.40.50.2300">
    <property type="match status" value="1"/>
</dbReference>
<dbReference type="PROSITE" id="PS50110">
    <property type="entry name" value="RESPONSE_REGULATORY"/>
    <property type="match status" value="1"/>
</dbReference>
<dbReference type="InterPro" id="IPR027417">
    <property type="entry name" value="P-loop_NTPase"/>
</dbReference>
<dbReference type="InterPro" id="IPR025944">
    <property type="entry name" value="Sigma_54_int_dom_CS"/>
</dbReference>
<keyword evidence="6" id="KW-0804">Transcription</keyword>
<feature type="modified residue" description="4-aspartylphosphate" evidence="7">
    <location>
        <position position="57"/>
    </location>
</feature>
<dbReference type="InterPro" id="IPR058031">
    <property type="entry name" value="AAA_lid_NorR"/>
</dbReference>
<dbReference type="GO" id="GO:0006355">
    <property type="term" value="P:regulation of DNA-templated transcription"/>
    <property type="evidence" value="ECO:0007669"/>
    <property type="project" value="InterPro"/>
</dbReference>
<keyword evidence="1 7" id="KW-0597">Phosphoprotein</keyword>
<name>A0A849BFV8_9BURK</name>
<dbReference type="Proteomes" id="UP000542973">
    <property type="component" value="Unassembled WGS sequence"/>
</dbReference>
<comment type="caution">
    <text evidence="10">The sequence shown here is derived from an EMBL/GenBank/DDBJ whole genome shotgun (WGS) entry which is preliminary data.</text>
</comment>
<organism evidence="10 11">
    <name type="scientific">Cupriavidus gilardii</name>
    <dbReference type="NCBI Taxonomy" id="82541"/>
    <lineage>
        <taxon>Bacteria</taxon>
        <taxon>Pseudomonadati</taxon>
        <taxon>Pseudomonadota</taxon>
        <taxon>Betaproteobacteria</taxon>
        <taxon>Burkholderiales</taxon>
        <taxon>Burkholderiaceae</taxon>
        <taxon>Cupriavidus</taxon>
    </lineage>
</organism>
<feature type="domain" description="Sigma-54 factor interaction" evidence="8">
    <location>
        <begin position="148"/>
        <end position="377"/>
    </location>
</feature>
<proteinExistence type="predicted"/>
<dbReference type="Gene3D" id="3.40.50.300">
    <property type="entry name" value="P-loop containing nucleotide triphosphate hydrolases"/>
    <property type="match status" value="1"/>
</dbReference>
<dbReference type="Pfam" id="PF00072">
    <property type="entry name" value="Response_reg"/>
    <property type="match status" value="1"/>
</dbReference>
<dbReference type="AlphaFoldDB" id="A0A849BFV8"/>
<dbReference type="InterPro" id="IPR009057">
    <property type="entry name" value="Homeodomain-like_sf"/>
</dbReference>
<dbReference type="RefSeq" id="WP_082371581.1">
    <property type="nucleotide sequence ID" value="NZ_BAAAEB010000006.1"/>
</dbReference>
<dbReference type="Pfam" id="PF25601">
    <property type="entry name" value="AAA_lid_14"/>
    <property type="match status" value="1"/>
</dbReference>
<dbReference type="CDD" id="cd00009">
    <property type="entry name" value="AAA"/>
    <property type="match status" value="1"/>
</dbReference>
<dbReference type="InterPro" id="IPR011006">
    <property type="entry name" value="CheY-like_superfamily"/>
</dbReference>
<reference evidence="10 11" key="1">
    <citation type="submission" date="2020-05" db="EMBL/GenBank/DDBJ databases">
        <title>MicrobeNet Type strains.</title>
        <authorList>
            <person name="Nicholson A.C."/>
        </authorList>
    </citation>
    <scope>NUCLEOTIDE SEQUENCE [LARGE SCALE GENOMIC DNA]</scope>
    <source>
        <strain evidence="10 11">ATCC 700815</strain>
    </source>
</reference>
<evidence type="ECO:0000259" key="9">
    <source>
        <dbReference type="PROSITE" id="PS50110"/>
    </source>
</evidence>
<dbReference type="InterPro" id="IPR002078">
    <property type="entry name" value="Sigma_54_int"/>
</dbReference>
<dbReference type="Pfam" id="PF00158">
    <property type="entry name" value="Sigma54_activat"/>
    <property type="match status" value="1"/>
</dbReference>
<dbReference type="PROSITE" id="PS00688">
    <property type="entry name" value="SIGMA54_INTERACT_3"/>
    <property type="match status" value="1"/>
</dbReference>
<dbReference type="SUPFAM" id="SSF52540">
    <property type="entry name" value="P-loop containing nucleoside triphosphate hydrolases"/>
    <property type="match status" value="1"/>
</dbReference>
<dbReference type="PROSITE" id="PS50045">
    <property type="entry name" value="SIGMA54_INTERACT_4"/>
    <property type="match status" value="1"/>
</dbReference>
<evidence type="ECO:0000256" key="5">
    <source>
        <dbReference type="ARBA" id="ARBA00023015"/>
    </source>
</evidence>
<evidence type="ECO:0000256" key="1">
    <source>
        <dbReference type="ARBA" id="ARBA00022553"/>
    </source>
</evidence>
<dbReference type="InterPro" id="IPR003593">
    <property type="entry name" value="AAA+_ATPase"/>
</dbReference>
<dbReference type="GO" id="GO:0000160">
    <property type="term" value="P:phosphorelay signal transduction system"/>
    <property type="evidence" value="ECO:0007669"/>
    <property type="project" value="UniProtKB-KW"/>
</dbReference>
<dbReference type="Gene3D" id="1.10.8.60">
    <property type="match status" value="1"/>
</dbReference>
<evidence type="ECO:0000259" key="8">
    <source>
        <dbReference type="PROSITE" id="PS50045"/>
    </source>
</evidence>
<dbReference type="Pfam" id="PF02954">
    <property type="entry name" value="HTH_8"/>
    <property type="match status" value="1"/>
</dbReference>
<gene>
    <name evidence="10" type="ORF">HLB16_20410</name>
</gene>
<dbReference type="SUPFAM" id="SSF52172">
    <property type="entry name" value="CheY-like"/>
    <property type="match status" value="1"/>
</dbReference>
<evidence type="ECO:0000256" key="4">
    <source>
        <dbReference type="ARBA" id="ARBA00023012"/>
    </source>
</evidence>
<dbReference type="InterPro" id="IPR001789">
    <property type="entry name" value="Sig_transdc_resp-reg_receiver"/>
</dbReference>
<evidence type="ECO:0000313" key="10">
    <source>
        <dbReference type="EMBL" id="NNH13226.1"/>
    </source>
</evidence>
<dbReference type="SMART" id="SM00382">
    <property type="entry name" value="AAA"/>
    <property type="match status" value="1"/>
</dbReference>
<dbReference type="SUPFAM" id="SSF46689">
    <property type="entry name" value="Homeodomain-like"/>
    <property type="match status" value="1"/>
</dbReference>
<dbReference type="PANTHER" id="PTHR32071">
    <property type="entry name" value="TRANSCRIPTIONAL REGULATORY PROTEIN"/>
    <property type="match status" value="1"/>
</dbReference>
<dbReference type="InterPro" id="IPR025662">
    <property type="entry name" value="Sigma_54_int_dom_ATP-bd_1"/>
</dbReference>
<dbReference type="GO" id="GO:0005524">
    <property type="term" value="F:ATP binding"/>
    <property type="evidence" value="ECO:0007669"/>
    <property type="project" value="UniProtKB-KW"/>
</dbReference>
<keyword evidence="5" id="KW-0805">Transcription regulation</keyword>
<dbReference type="EMBL" id="JABEMD010000042">
    <property type="protein sequence ID" value="NNH13226.1"/>
    <property type="molecule type" value="Genomic_DNA"/>
</dbReference>
<evidence type="ECO:0000256" key="7">
    <source>
        <dbReference type="PROSITE-ProRule" id="PRU00169"/>
    </source>
</evidence>
<accession>A0A849BFV8</accession>
<dbReference type="CDD" id="cd17549">
    <property type="entry name" value="REC_DctD-like"/>
    <property type="match status" value="1"/>
</dbReference>
<dbReference type="InterPro" id="IPR002197">
    <property type="entry name" value="HTH_Fis"/>
</dbReference>
<dbReference type="PROSITE" id="PS00675">
    <property type="entry name" value="SIGMA54_INTERACT_1"/>
    <property type="match status" value="1"/>
</dbReference>
<protein>
    <submittedName>
        <fullName evidence="10">Sigma-54-dependent Fis family transcriptional regulator</fullName>
    </submittedName>
</protein>
<evidence type="ECO:0000256" key="3">
    <source>
        <dbReference type="ARBA" id="ARBA00022840"/>
    </source>
</evidence>
<dbReference type="FunFam" id="3.40.50.300:FF:000006">
    <property type="entry name" value="DNA-binding transcriptional regulator NtrC"/>
    <property type="match status" value="1"/>
</dbReference>
<keyword evidence="4" id="KW-0902">Two-component regulatory system</keyword>
<feature type="domain" description="Response regulatory" evidence="9">
    <location>
        <begin position="8"/>
        <end position="122"/>
    </location>
</feature>
<evidence type="ECO:0000313" key="11">
    <source>
        <dbReference type="Proteomes" id="UP000542973"/>
    </source>
</evidence>